<proteinExistence type="predicted"/>
<dbReference type="Gene3D" id="3.40.50.720">
    <property type="entry name" value="NAD(P)-binding Rossmann-like Domain"/>
    <property type="match status" value="1"/>
</dbReference>
<gene>
    <name evidence="2" type="ORF">FA10DRAFT_285352</name>
</gene>
<dbReference type="PANTHER" id="PTHR15020">
    <property type="entry name" value="FLAVIN REDUCTASE-RELATED"/>
    <property type="match status" value="1"/>
</dbReference>
<evidence type="ECO:0000313" key="2">
    <source>
        <dbReference type="EMBL" id="PWN92486.1"/>
    </source>
</evidence>
<dbReference type="PANTHER" id="PTHR15020:SF50">
    <property type="entry name" value="UPF0659 PROTEIN YMR090W"/>
    <property type="match status" value="1"/>
</dbReference>
<dbReference type="AlphaFoldDB" id="A0A316YTV7"/>
<dbReference type="OrthoDB" id="63935at2759"/>
<accession>A0A316YTV7</accession>
<dbReference type="RefSeq" id="XP_025379684.1">
    <property type="nucleotide sequence ID" value="XM_025523985.1"/>
</dbReference>
<evidence type="ECO:0000313" key="3">
    <source>
        <dbReference type="Proteomes" id="UP000245768"/>
    </source>
</evidence>
<dbReference type="Proteomes" id="UP000245768">
    <property type="component" value="Unassembled WGS sequence"/>
</dbReference>
<feature type="domain" description="NAD(P)-binding" evidence="1">
    <location>
        <begin position="14"/>
        <end position="259"/>
    </location>
</feature>
<dbReference type="InParanoid" id="A0A316YTV7"/>
<dbReference type="GeneID" id="37045901"/>
<protein>
    <recommendedName>
        <fullName evidence="1">NAD(P)-binding domain-containing protein</fullName>
    </recommendedName>
</protein>
<name>A0A316YTV7_9BASI</name>
<dbReference type="InterPro" id="IPR036291">
    <property type="entry name" value="NAD(P)-bd_dom_sf"/>
</dbReference>
<dbReference type="EMBL" id="KZ819635">
    <property type="protein sequence ID" value="PWN92486.1"/>
    <property type="molecule type" value="Genomic_DNA"/>
</dbReference>
<dbReference type="SUPFAM" id="SSF51735">
    <property type="entry name" value="NAD(P)-binding Rossmann-fold domains"/>
    <property type="match status" value="1"/>
</dbReference>
<reference evidence="2 3" key="1">
    <citation type="journal article" date="2018" name="Mol. Biol. Evol.">
        <title>Broad Genomic Sampling Reveals a Smut Pathogenic Ancestry of the Fungal Clade Ustilaginomycotina.</title>
        <authorList>
            <person name="Kijpornyongpan T."/>
            <person name="Mondo S.J."/>
            <person name="Barry K."/>
            <person name="Sandor L."/>
            <person name="Lee J."/>
            <person name="Lipzen A."/>
            <person name="Pangilinan J."/>
            <person name="LaButti K."/>
            <person name="Hainaut M."/>
            <person name="Henrissat B."/>
            <person name="Grigoriev I.V."/>
            <person name="Spatafora J.W."/>
            <person name="Aime M.C."/>
        </authorList>
    </citation>
    <scope>NUCLEOTIDE SEQUENCE [LARGE SCALE GENOMIC DNA]</scope>
    <source>
        <strain evidence="2 3">MCA 4198</strain>
    </source>
</reference>
<evidence type="ECO:0000259" key="1">
    <source>
        <dbReference type="Pfam" id="PF13460"/>
    </source>
</evidence>
<sequence length="302" mass="32389">MAQDSHPQRIAMLGATRGCGLEALLILLQHTNTTVHVLVRDPSAFRAALSERLPSAAEYESKGRLVVAKGDAMVTSDVVSFLTAAQEDLTHVVTSLGAKPVISGLTALFKPVQLSQPDICQRTMAVLLDALRQLKEVPHLVVVSSNGIAKQSHSKLPLALKPLYGYYLRVAHDDKHEMETKIHSAYGLQSPAFNPSPRKAAAASETAKLDPSKLTIVRPSLLTDGAARGKIRASTNGMDLRSAYTASRADVGLFLVDQVIRPAKTTSDAPHIDVQFEAGGRPSDAVSIKDGSKWEQGIVLAY</sequence>
<dbReference type="Pfam" id="PF13460">
    <property type="entry name" value="NAD_binding_10"/>
    <property type="match status" value="1"/>
</dbReference>
<keyword evidence="3" id="KW-1185">Reference proteome</keyword>
<dbReference type="InterPro" id="IPR016040">
    <property type="entry name" value="NAD(P)-bd_dom"/>
</dbReference>
<organism evidence="2 3">
    <name type="scientific">Acaromyces ingoldii</name>
    <dbReference type="NCBI Taxonomy" id="215250"/>
    <lineage>
        <taxon>Eukaryota</taxon>
        <taxon>Fungi</taxon>
        <taxon>Dikarya</taxon>
        <taxon>Basidiomycota</taxon>
        <taxon>Ustilaginomycotina</taxon>
        <taxon>Exobasidiomycetes</taxon>
        <taxon>Exobasidiales</taxon>
        <taxon>Cryptobasidiaceae</taxon>
        <taxon>Acaromyces</taxon>
    </lineage>
</organism>